<reference evidence="3" key="1">
    <citation type="journal article" date="2019" name="Int. J. Syst. Evol. Microbiol.">
        <title>The Global Catalogue of Microorganisms (GCM) 10K type strain sequencing project: providing services to taxonomists for standard genome sequencing and annotation.</title>
        <authorList>
            <consortium name="The Broad Institute Genomics Platform"/>
            <consortium name="The Broad Institute Genome Sequencing Center for Infectious Disease"/>
            <person name="Wu L."/>
            <person name="Ma J."/>
        </authorList>
    </citation>
    <scope>NUCLEOTIDE SEQUENCE [LARGE SCALE GENOMIC DNA]</scope>
    <source>
        <strain evidence="3">JCM 18283</strain>
    </source>
</reference>
<evidence type="ECO:0000256" key="1">
    <source>
        <dbReference type="SAM" id="MobiDB-lite"/>
    </source>
</evidence>
<keyword evidence="3" id="KW-1185">Reference proteome</keyword>
<dbReference type="EMBL" id="BAABJI010000001">
    <property type="protein sequence ID" value="GAA4910258.1"/>
    <property type="molecule type" value="Genomic_DNA"/>
</dbReference>
<name>A0ABP9FPK7_9SPHI</name>
<feature type="region of interest" description="Disordered" evidence="1">
    <location>
        <begin position="77"/>
        <end position="102"/>
    </location>
</feature>
<protein>
    <submittedName>
        <fullName evidence="2">Uncharacterized protein</fullName>
    </submittedName>
</protein>
<gene>
    <name evidence="2" type="ORF">GCM10023313_11770</name>
</gene>
<comment type="caution">
    <text evidence="2">The sequence shown here is derived from an EMBL/GenBank/DDBJ whole genome shotgun (WGS) entry which is preliminary data.</text>
</comment>
<organism evidence="2 3">
    <name type="scientific">Mucilaginibacter defluvii</name>
    <dbReference type="NCBI Taxonomy" id="1196019"/>
    <lineage>
        <taxon>Bacteria</taxon>
        <taxon>Pseudomonadati</taxon>
        <taxon>Bacteroidota</taxon>
        <taxon>Sphingobacteriia</taxon>
        <taxon>Sphingobacteriales</taxon>
        <taxon>Sphingobacteriaceae</taxon>
        <taxon>Mucilaginibacter</taxon>
    </lineage>
</organism>
<dbReference type="Proteomes" id="UP001501436">
    <property type="component" value="Unassembled WGS sequence"/>
</dbReference>
<proteinExistence type="predicted"/>
<sequence>MFLLIYHNITPHHHEAELVHDLRLMHHAEGPLEQVNVDHHFYHDNDLVNEIGNGIVTLLYRFDHFYVRPETAPPQSYVLTTDDPFPPDPFLSIPDHRGPPHC</sequence>
<evidence type="ECO:0000313" key="2">
    <source>
        <dbReference type="EMBL" id="GAA4910258.1"/>
    </source>
</evidence>
<accession>A0ABP9FPK7</accession>
<evidence type="ECO:0000313" key="3">
    <source>
        <dbReference type="Proteomes" id="UP001501436"/>
    </source>
</evidence>